<protein>
    <submittedName>
        <fullName evidence="3">Acid phosphatase</fullName>
    </submittedName>
</protein>
<accession>A0ABR5IAH2</accession>
<dbReference type="Proteomes" id="UP000037247">
    <property type="component" value="Unassembled WGS sequence"/>
</dbReference>
<dbReference type="RefSeq" id="WP_049699960.1">
    <property type="nucleotide sequence ID" value="NZ_LDTZ01000019.1"/>
</dbReference>
<feature type="signal peptide" evidence="1">
    <location>
        <begin position="1"/>
        <end position="30"/>
    </location>
</feature>
<dbReference type="InterPro" id="IPR036938">
    <property type="entry name" value="PAP2/HPO_sf"/>
</dbReference>
<keyword evidence="4" id="KW-1185">Reference proteome</keyword>
<evidence type="ECO:0000259" key="2">
    <source>
        <dbReference type="SMART" id="SM00014"/>
    </source>
</evidence>
<keyword evidence="1" id="KW-0732">Signal</keyword>
<feature type="chain" id="PRO_5045325141" evidence="1">
    <location>
        <begin position="31"/>
        <end position="390"/>
    </location>
</feature>
<dbReference type="InterPro" id="IPR000326">
    <property type="entry name" value="PAP2/HPO"/>
</dbReference>
<dbReference type="PRINTS" id="PR00483">
    <property type="entry name" value="BACPHPHTASE"/>
</dbReference>
<proteinExistence type="predicted"/>
<evidence type="ECO:0000313" key="3">
    <source>
        <dbReference type="EMBL" id="KNA90386.1"/>
    </source>
</evidence>
<feature type="domain" description="Phosphatidic acid phosphatase type 2/haloperoxidase" evidence="2">
    <location>
        <begin position="147"/>
        <end position="265"/>
    </location>
</feature>
<dbReference type="Gene3D" id="1.20.144.10">
    <property type="entry name" value="Phosphatidic acid phosphatase type 2/haloperoxidase"/>
    <property type="match status" value="1"/>
</dbReference>
<dbReference type="EMBL" id="LDTZ01000019">
    <property type="protein sequence ID" value="KNA90386.1"/>
    <property type="molecule type" value="Genomic_DNA"/>
</dbReference>
<sequence length="390" mass="41947">MRLPRQLASGLVATTAVMCAVFGAPATAQAAPPKPTPTAFPVGALATLYQSDVHGSDVIYWPVISSFTDIRAHHPATMSENLEKAVAINNAAQDDPALRKRALDDAYAIDGLSQKQLHAMTDAFGTELGADVRQALTEKRLPKVTALIDTLAARGQGIASSTLVEKEISDNPRPYKVAPNRIKVYNLPGKTDEDVLSVGSSYPSGHTASAMIRTGLLAVMVPEFAPQLLARGSEAGYHRVVLGVHYPLDVIAGRMVADAAVADRYADPRFRPLIVAAGQELRAELEWRCRAALSTCIARDTPYRSTPDAVAEYNERMSYGLSRIGSPSAAFVVPGAAVDLVLRAHPRLTRAQATDLLRRTAYPAGYPLDDQRPGAQSWQRLDLARAYAAR</sequence>
<organism evidence="3 4">
    <name type="scientific">Gordonia jacobaea</name>
    <dbReference type="NCBI Taxonomy" id="122202"/>
    <lineage>
        <taxon>Bacteria</taxon>
        <taxon>Bacillati</taxon>
        <taxon>Actinomycetota</taxon>
        <taxon>Actinomycetes</taxon>
        <taxon>Mycobacteriales</taxon>
        <taxon>Gordoniaceae</taxon>
        <taxon>Gordonia</taxon>
    </lineage>
</organism>
<gene>
    <name evidence="3" type="ORF">ABW18_15955</name>
</gene>
<dbReference type="SUPFAM" id="SSF48317">
    <property type="entry name" value="Acid phosphatase/Vanadium-dependent haloperoxidase"/>
    <property type="match status" value="1"/>
</dbReference>
<comment type="caution">
    <text evidence="3">The sequence shown here is derived from an EMBL/GenBank/DDBJ whole genome shotgun (WGS) entry which is preliminary data.</text>
</comment>
<dbReference type="SMART" id="SM00014">
    <property type="entry name" value="acidPPc"/>
    <property type="match status" value="1"/>
</dbReference>
<dbReference type="InterPro" id="IPR001011">
    <property type="entry name" value="Acid_Pase_classA_bac"/>
</dbReference>
<dbReference type="Pfam" id="PF01569">
    <property type="entry name" value="PAP2"/>
    <property type="match status" value="1"/>
</dbReference>
<name>A0ABR5IAH2_9ACTN</name>
<evidence type="ECO:0000313" key="4">
    <source>
        <dbReference type="Proteomes" id="UP000037247"/>
    </source>
</evidence>
<reference evidence="3 4" key="1">
    <citation type="submission" date="2015-05" db="EMBL/GenBank/DDBJ databases">
        <title>Draft genome sequence of the bacterium Gordonia jacobaea a new member of the Gordonia genus.</title>
        <authorList>
            <person name="Jimenez-Galisteo G."/>
            <person name="Dominguez A."/>
            <person name="Munoz E."/>
            <person name="Vinas M."/>
        </authorList>
    </citation>
    <scope>NUCLEOTIDE SEQUENCE [LARGE SCALE GENOMIC DNA]</scope>
    <source>
        <strain evidence="4">mv1</strain>
    </source>
</reference>
<evidence type="ECO:0000256" key="1">
    <source>
        <dbReference type="SAM" id="SignalP"/>
    </source>
</evidence>